<comment type="similarity">
    <text evidence="1">Belongs to the AHA1 family.</text>
</comment>
<sequence length="145" mass="16791">MSDIRLERDLNVSVDELWDFVTTTDGLLHWWGPDGFTIREHTLDFTRLGPWFSIMQSPEGNRFKVSGEVTHVRPKMSVGFTWAWHDEEDERGPESHVTLSVSPLEDERARLILDHMELADAEAAQRHYAGWISCLKKLERQFAPA</sequence>
<dbReference type="EMBL" id="OMOQ01000003">
    <property type="protein sequence ID" value="SPH24064.1"/>
    <property type="molecule type" value="Genomic_DNA"/>
</dbReference>
<dbReference type="InterPro" id="IPR023393">
    <property type="entry name" value="START-like_dom_sf"/>
</dbReference>
<dbReference type="InterPro" id="IPR013538">
    <property type="entry name" value="ASHA1/2-like_C"/>
</dbReference>
<dbReference type="AlphaFoldDB" id="A0A2R8BL35"/>
<reference evidence="3 4" key="1">
    <citation type="submission" date="2018-03" db="EMBL/GenBank/DDBJ databases">
        <authorList>
            <person name="Keele B.F."/>
        </authorList>
    </citation>
    <scope>NUCLEOTIDE SEQUENCE [LARGE SCALE GENOMIC DNA]</scope>
    <source>
        <strain evidence="3 4">CECT 8626</strain>
    </source>
</reference>
<name>A0A2R8BL35_9RHOB</name>
<proteinExistence type="inferred from homology"/>
<accession>A0A2R8BL35</accession>
<evidence type="ECO:0000313" key="4">
    <source>
        <dbReference type="Proteomes" id="UP000244924"/>
    </source>
</evidence>
<dbReference type="SUPFAM" id="SSF55961">
    <property type="entry name" value="Bet v1-like"/>
    <property type="match status" value="1"/>
</dbReference>
<dbReference type="Gene3D" id="3.30.530.20">
    <property type="match status" value="1"/>
</dbReference>
<dbReference type="Proteomes" id="UP000244924">
    <property type="component" value="Unassembled WGS sequence"/>
</dbReference>
<keyword evidence="4" id="KW-1185">Reference proteome</keyword>
<dbReference type="CDD" id="cd07814">
    <property type="entry name" value="SRPBCC_CalC_Aha1-like"/>
    <property type="match status" value="1"/>
</dbReference>
<dbReference type="Pfam" id="PF08327">
    <property type="entry name" value="AHSA1"/>
    <property type="match status" value="1"/>
</dbReference>
<evidence type="ECO:0000259" key="2">
    <source>
        <dbReference type="Pfam" id="PF08327"/>
    </source>
</evidence>
<feature type="domain" description="Activator of Hsp90 ATPase homologue 1/2-like C-terminal" evidence="2">
    <location>
        <begin position="11"/>
        <end position="140"/>
    </location>
</feature>
<dbReference type="RefSeq" id="WP_108854126.1">
    <property type="nucleotide sequence ID" value="NZ_OMOQ01000003.1"/>
</dbReference>
<organism evidence="3 4">
    <name type="scientific">Albidovulum aquaemixtae</name>
    <dbReference type="NCBI Taxonomy" id="1542388"/>
    <lineage>
        <taxon>Bacteria</taxon>
        <taxon>Pseudomonadati</taxon>
        <taxon>Pseudomonadota</taxon>
        <taxon>Alphaproteobacteria</taxon>
        <taxon>Rhodobacterales</taxon>
        <taxon>Paracoccaceae</taxon>
        <taxon>Albidovulum</taxon>
    </lineage>
</organism>
<evidence type="ECO:0000313" key="3">
    <source>
        <dbReference type="EMBL" id="SPH24064.1"/>
    </source>
</evidence>
<gene>
    <name evidence="3" type="ORF">DEA8626_03112</name>
</gene>
<protein>
    <recommendedName>
        <fullName evidence="2">Activator of Hsp90 ATPase homologue 1/2-like C-terminal domain-containing protein</fullName>
    </recommendedName>
</protein>
<evidence type="ECO:0000256" key="1">
    <source>
        <dbReference type="ARBA" id="ARBA00006817"/>
    </source>
</evidence>
<dbReference type="OrthoDB" id="9805228at2"/>